<proteinExistence type="predicted"/>
<comment type="caution">
    <text evidence="2">The sequence shown here is derived from an EMBL/GenBank/DDBJ whole genome shotgun (WGS) entry which is preliminary data.</text>
</comment>
<keyword evidence="1" id="KW-0472">Membrane</keyword>
<evidence type="ECO:0000313" key="2">
    <source>
        <dbReference type="EMBL" id="PKF71785.1"/>
    </source>
</evidence>
<gene>
    <name evidence="2" type="ORF">CW360_06325</name>
</gene>
<accession>A0A2I0CRI9</accession>
<dbReference type="Pfam" id="PF07963">
    <property type="entry name" value="N_methyl"/>
    <property type="match status" value="1"/>
</dbReference>
<dbReference type="InterPro" id="IPR012902">
    <property type="entry name" value="N_methyl_site"/>
</dbReference>
<dbReference type="Gene3D" id="3.30.700.10">
    <property type="entry name" value="Glycoprotein, Type 4 Pilin"/>
    <property type="match status" value="1"/>
</dbReference>
<dbReference type="NCBIfam" id="TIGR02532">
    <property type="entry name" value="IV_pilin_GFxxxE"/>
    <property type="match status" value="1"/>
</dbReference>
<dbReference type="RefSeq" id="WP_101193119.1">
    <property type="nucleotide sequence ID" value="NZ_PIYS01000008.1"/>
</dbReference>
<reference evidence="3" key="1">
    <citation type="submission" date="2017-12" db="EMBL/GenBank/DDBJ databases">
        <authorList>
            <person name="Yu X.-Y."/>
        </authorList>
    </citation>
    <scope>NUCLEOTIDE SEQUENCE [LARGE SCALE GENOMIC DNA]</scope>
    <source>
        <strain evidence="3">ZYSR67-Z</strain>
    </source>
</reference>
<dbReference type="PROSITE" id="PS00409">
    <property type="entry name" value="PROKAR_NTER_METHYL"/>
    <property type="match status" value="1"/>
</dbReference>
<dbReference type="AlphaFoldDB" id="A0A2I0CRI9"/>
<evidence type="ECO:0000313" key="3">
    <source>
        <dbReference type="Proteomes" id="UP000242861"/>
    </source>
</evidence>
<keyword evidence="1" id="KW-0812">Transmembrane</keyword>
<keyword evidence="1" id="KW-1133">Transmembrane helix</keyword>
<sequence>MKRQRGMTLVELVIAIVIIGIAAAALYSAMASLAGRSADPMLRQQSLLLAEAYLEEILAQAYADPGAAACSQRACFDDVLDYHNLDEQPPQDARGGVLNQLAGYRVRVSVSDSSLAAGAASVAARYVEVRVTDPKGDELRLGGYRSNY</sequence>
<evidence type="ECO:0000256" key="1">
    <source>
        <dbReference type="SAM" id="Phobius"/>
    </source>
</evidence>
<dbReference type="EMBL" id="PIYS01000008">
    <property type="protein sequence ID" value="PKF71785.1"/>
    <property type="molecule type" value="Genomic_DNA"/>
</dbReference>
<protein>
    <submittedName>
        <fullName evidence="2">Prepilin-type cleavage/methylation domain-containing protein</fullName>
    </submittedName>
</protein>
<name>A0A2I0CRI9_9PSED</name>
<dbReference type="InterPro" id="IPR045584">
    <property type="entry name" value="Pilin-like"/>
</dbReference>
<organism evidence="2 3">
    <name type="scientific">Pseudomonas fluvialis</name>
    <dbReference type="NCBI Taxonomy" id="1793966"/>
    <lineage>
        <taxon>Bacteria</taxon>
        <taxon>Pseudomonadati</taxon>
        <taxon>Pseudomonadota</taxon>
        <taxon>Gammaproteobacteria</taxon>
        <taxon>Pseudomonadales</taxon>
        <taxon>Pseudomonadaceae</taxon>
        <taxon>Pseudomonas</taxon>
    </lineage>
</organism>
<dbReference type="Proteomes" id="UP000242861">
    <property type="component" value="Unassembled WGS sequence"/>
</dbReference>
<dbReference type="SUPFAM" id="SSF54523">
    <property type="entry name" value="Pili subunits"/>
    <property type="match status" value="1"/>
</dbReference>
<feature type="transmembrane region" description="Helical" evidence="1">
    <location>
        <begin position="12"/>
        <end position="34"/>
    </location>
</feature>